<dbReference type="CDD" id="cd06121">
    <property type="entry name" value="cupin_YML079wp"/>
    <property type="match status" value="1"/>
</dbReference>
<dbReference type="PANTHER" id="PTHR33387:SF3">
    <property type="entry name" value="DUF985 DOMAIN-CONTAINING PROTEIN"/>
    <property type="match status" value="1"/>
</dbReference>
<dbReference type="EMBL" id="CP012023">
    <property type="protein sequence ID" value="ALI56036.1"/>
    <property type="molecule type" value="Genomic_DNA"/>
</dbReference>
<evidence type="ECO:0000313" key="1">
    <source>
        <dbReference type="EMBL" id="ALI56036.1"/>
    </source>
</evidence>
<evidence type="ECO:0000313" key="2">
    <source>
        <dbReference type="Proteomes" id="UP000064920"/>
    </source>
</evidence>
<dbReference type="InterPro" id="IPR014710">
    <property type="entry name" value="RmlC-like_jellyroll"/>
</dbReference>
<dbReference type="InterPro" id="IPR009327">
    <property type="entry name" value="Cupin_DUF985"/>
</dbReference>
<dbReference type="InterPro" id="IPR011051">
    <property type="entry name" value="RmlC_Cupin_sf"/>
</dbReference>
<dbReference type="SUPFAM" id="SSF51182">
    <property type="entry name" value="RmlC-like cupins"/>
    <property type="match status" value="1"/>
</dbReference>
<dbReference type="RefSeq" id="WP_062218718.1">
    <property type="nucleotide sequence ID" value="NZ_CP012023.1"/>
</dbReference>
<dbReference type="OrthoDB" id="9798288at2"/>
<dbReference type="Proteomes" id="UP000064920">
    <property type="component" value="Chromosome"/>
</dbReference>
<protein>
    <submittedName>
        <fullName evidence="1">Uncharacterized protein</fullName>
    </submittedName>
</protein>
<dbReference type="KEGG" id="cmar:IMCC12053_2089"/>
<gene>
    <name evidence="1" type="ORF">IMCC12053_2089</name>
</gene>
<dbReference type="Gene3D" id="2.60.120.10">
    <property type="entry name" value="Jelly Rolls"/>
    <property type="match status" value="1"/>
</dbReference>
<proteinExistence type="predicted"/>
<reference evidence="1 2" key="1">
    <citation type="submission" date="2015-05" db="EMBL/GenBank/DDBJ databases">
        <authorList>
            <person name="Wang D.B."/>
            <person name="Wang M."/>
        </authorList>
    </citation>
    <scope>NUCLEOTIDE SEQUENCE [LARGE SCALE GENOMIC DNA]</scope>
    <source>
        <strain evidence="1 2">IMCC 12053</strain>
    </source>
</reference>
<dbReference type="PANTHER" id="PTHR33387">
    <property type="entry name" value="RMLC-LIKE JELLY ROLL FOLD PROTEIN"/>
    <property type="match status" value="1"/>
</dbReference>
<sequence length="155" mass="16898">MKQRSNDTTADALIARLGLMPHPEGGHYRQTWIAPTEGGTQPVGGNRPHGTCIYFLLKAGETSHWHRVDAVEIWHYYAGAPLILSLSETAHGPATDHTLGPDVLGGDAPQIIVQKHHWQAARTTGNWTLVGCTVSPAFHFDGFELAEAGFDIPRE</sequence>
<accession>A0A0P0ACZ4</accession>
<name>A0A0P0ACZ4_9RHOB</name>
<dbReference type="InterPro" id="IPR039935">
    <property type="entry name" value="YML079W-like"/>
</dbReference>
<keyword evidence="2" id="KW-1185">Reference proteome</keyword>
<organism evidence="1 2">
    <name type="scientific">Celeribacter marinus</name>
    <dbReference type="NCBI Taxonomy" id="1397108"/>
    <lineage>
        <taxon>Bacteria</taxon>
        <taxon>Pseudomonadati</taxon>
        <taxon>Pseudomonadota</taxon>
        <taxon>Alphaproteobacteria</taxon>
        <taxon>Rhodobacterales</taxon>
        <taxon>Roseobacteraceae</taxon>
        <taxon>Celeribacter</taxon>
    </lineage>
</organism>
<dbReference type="PATRIC" id="fig|1397108.4.peg.2141"/>
<dbReference type="Pfam" id="PF06172">
    <property type="entry name" value="Cupin_5"/>
    <property type="match status" value="1"/>
</dbReference>
<dbReference type="AlphaFoldDB" id="A0A0P0ACZ4"/>